<dbReference type="SUPFAM" id="SSF50729">
    <property type="entry name" value="PH domain-like"/>
    <property type="match status" value="1"/>
</dbReference>
<dbReference type="GO" id="GO:0005737">
    <property type="term" value="C:cytoplasm"/>
    <property type="evidence" value="ECO:0007669"/>
    <property type="project" value="InterPro"/>
</dbReference>
<reference evidence="8" key="2">
    <citation type="submission" date="2020-06" db="EMBL/GenBank/DDBJ databases">
        <authorList>
            <person name="Ji K."/>
            <person name="Li J."/>
        </authorList>
    </citation>
    <scope>NUCLEOTIDE SEQUENCE</scope>
    <source>
        <strain evidence="8">JKM2019</strain>
        <tissue evidence="8">Whole body</tissue>
    </source>
</reference>
<feature type="region of interest" description="Disordered" evidence="5">
    <location>
        <begin position="861"/>
        <end position="885"/>
    </location>
</feature>
<dbReference type="Pfam" id="PF14604">
    <property type="entry name" value="SH3_9"/>
    <property type="match status" value="1"/>
</dbReference>
<dbReference type="Gene3D" id="1.10.555.10">
    <property type="entry name" value="Rho GTPase activation protein"/>
    <property type="match status" value="1"/>
</dbReference>
<feature type="compositionally biased region" description="Low complexity" evidence="5">
    <location>
        <begin position="390"/>
        <end position="401"/>
    </location>
</feature>
<comment type="caution">
    <text evidence="9">The sequence shown here is derived from an EMBL/GenBank/DDBJ whole genome shotgun (WGS) entry which is preliminary data.</text>
</comment>
<dbReference type="FunFam" id="1.20.1270.60:FF:000001">
    <property type="entry name" value="Rho GTPase-activating protein 26"/>
    <property type="match status" value="1"/>
</dbReference>
<keyword evidence="4" id="KW-0175">Coiled coil</keyword>
<dbReference type="InterPro" id="IPR027267">
    <property type="entry name" value="AH/BAR_dom_sf"/>
</dbReference>
<dbReference type="Proteomes" id="UP000790347">
    <property type="component" value="Unassembled WGS sequence"/>
</dbReference>
<feature type="domain" description="Rho-GAP" evidence="7">
    <location>
        <begin position="461"/>
        <end position="668"/>
    </location>
</feature>
<reference evidence="9" key="4">
    <citation type="journal article" date="2022" name="Res Sq">
        <title>Comparative Genomics Reveals Insights into the Divergent Evolution of Astigmatic Mites and Household Pest Adaptations.</title>
        <authorList>
            <person name="Xiong Q."/>
            <person name="Wan A.T.-Y."/>
            <person name="Liu X.-Y."/>
            <person name="Fung C.S.-H."/>
            <person name="Xiao X."/>
            <person name="Malainual N."/>
            <person name="Hou J."/>
            <person name="Wang L."/>
            <person name="Wang M."/>
            <person name="Yang K."/>
            <person name="Cui Y."/>
            <person name="Leung E."/>
            <person name="Nong W."/>
            <person name="Shin S.-K."/>
            <person name="Au S."/>
            <person name="Jeong K.Y."/>
            <person name="Chew F.T."/>
            <person name="Hui J."/>
            <person name="Leung T.F."/>
            <person name="Tungtrongchitr A."/>
            <person name="Zhong N."/>
            <person name="Liu Z."/>
            <person name="Tsui S."/>
        </authorList>
    </citation>
    <scope>NUCLEOTIDE SEQUENCE</scope>
    <source>
        <strain evidence="9">Derf</strain>
        <tissue evidence="9">Whole organism</tissue>
    </source>
</reference>
<feature type="region of interest" description="Disordered" evidence="5">
    <location>
        <begin position="355"/>
        <end position="402"/>
    </location>
</feature>
<dbReference type="SMART" id="SM00324">
    <property type="entry name" value="RhoGAP"/>
    <property type="match status" value="1"/>
</dbReference>
<dbReference type="InterPro" id="IPR036028">
    <property type="entry name" value="SH3-like_dom_sf"/>
</dbReference>
<feature type="coiled-coil region" evidence="4">
    <location>
        <begin position="225"/>
        <end position="252"/>
    </location>
</feature>
<feature type="region of interest" description="Disordered" evidence="5">
    <location>
        <begin position="1072"/>
        <end position="1129"/>
    </location>
</feature>
<dbReference type="InterPro" id="IPR001452">
    <property type="entry name" value="SH3_domain"/>
</dbReference>
<dbReference type="PANTHER" id="PTHR12552">
    <property type="entry name" value="OLIGOPHRENIN 1"/>
    <property type="match status" value="1"/>
</dbReference>
<dbReference type="Gene3D" id="2.30.29.30">
    <property type="entry name" value="Pleckstrin-homology domain (PH domain)/Phosphotyrosine-binding domain (PTB)"/>
    <property type="match status" value="1"/>
</dbReference>
<dbReference type="InterPro" id="IPR047225">
    <property type="entry name" value="PH_GRAF"/>
</dbReference>
<dbReference type="Gene3D" id="1.20.1270.60">
    <property type="entry name" value="Arfaptin homology (AH) domain/BAR domain"/>
    <property type="match status" value="1"/>
</dbReference>
<feature type="compositionally biased region" description="Low complexity" evidence="5">
    <location>
        <begin position="1091"/>
        <end position="1127"/>
    </location>
</feature>
<dbReference type="PROSITE" id="PS50002">
    <property type="entry name" value="SH3"/>
    <property type="match status" value="1"/>
</dbReference>
<dbReference type="OrthoDB" id="3183924at2759"/>
<evidence type="ECO:0000259" key="6">
    <source>
        <dbReference type="PROSITE" id="PS50002"/>
    </source>
</evidence>
<dbReference type="Pfam" id="PF00620">
    <property type="entry name" value="RhoGAP"/>
    <property type="match status" value="1"/>
</dbReference>
<dbReference type="InterPro" id="IPR000198">
    <property type="entry name" value="RhoGAP_dom"/>
</dbReference>
<feature type="compositionally biased region" description="Basic residues" evidence="5">
    <location>
        <begin position="355"/>
        <end position="364"/>
    </location>
</feature>
<dbReference type="GO" id="GO:0005096">
    <property type="term" value="F:GTPase activator activity"/>
    <property type="evidence" value="ECO:0007669"/>
    <property type="project" value="UniProtKB-KW"/>
</dbReference>
<dbReference type="InterPro" id="IPR008936">
    <property type="entry name" value="Rho_GTPase_activation_prot"/>
</dbReference>
<dbReference type="AlphaFoldDB" id="A0A922L4Y6"/>
<feature type="region of interest" description="Disordered" evidence="5">
    <location>
        <begin position="1005"/>
        <end position="1038"/>
    </location>
</feature>
<dbReference type="InterPro" id="IPR011993">
    <property type="entry name" value="PH-like_dom_sf"/>
</dbReference>
<feature type="region of interest" description="Disordered" evidence="5">
    <location>
        <begin position="434"/>
        <end position="453"/>
    </location>
</feature>
<keyword evidence="10" id="KW-1185">Reference proteome</keyword>
<evidence type="ECO:0000256" key="3">
    <source>
        <dbReference type="PROSITE-ProRule" id="PRU00192"/>
    </source>
</evidence>
<organism evidence="9 10">
    <name type="scientific">Dermatophagoides farinae</name>
    <name type="common">American house dust mite</name>
    <dbReference type="NCBI Taxonomy" id="6954"/>
    <lineage>
        <taxon>Eukaryota</taxon>
        <taxon>Metazoa</taxon>
        <taxon>Ecdysozoa</taxon>
        <taxon>Arthropoda</taxon>
        <taxon>Chelicerata</taxon>
        <taxon>Arachnida</taxon>
        <taxon>Acari</taxon>
        <taxon>Acariformes</taxon>
        <taxon>Sarcoptiformes</taxon>
        <taxon>Astigmata</taxon>
        <taxon>Psoroptidia</taxon>
        <taxon>Analgoidea</taxon>
        <taxon>Pyroglyphidae</taxon>
        <taxon>Dermatophagoidinae</taxon>
        <taxon>Dermatophagoides</taxon>
    </lineage>
</organism>
<sequence length="1185" mass="135168">MGLLPLEFTDGLTDSPFFRETLQSHERELDLTNTAIKHLIKDIKDLIAAARNLSRAQRTLSDTLNNFNFECIGNSQTDDEMVIANSFKDFARLLSTIEDERDRLLEKADEAFLEPIERFRRDQIGSAKEAKKKFEKETAKYCQNLERYLNLSVKKSETQLWEADANNSMEQQHFFKAMSEYVLKLQEVNERKKFEFVETVLSFMLGWLTFYHQGHEIATDFYSVKMELQMRLQRTRNNFNMTQEETKSLRKKMLDNQEKFRQKFQDSCSSKKTYSRQGYLFLMEKKAFTTSWTKHFCKFNKQTKRLKMIQYTQTTGKIVSTDEITIKECIKRNQDTIDRRFCFDIVAQPEILNSNHHHHHHSGHNHSATTNGGGSNSGSVGNNMAIQKHSNNSQNTNSSSNDGSAQVVIYTFQAISEEDYKYWLETLNARDPYPTNLSGQKSGKQNSNKINSDNLKNTIDSHLNETYQLDAEGYWFVKKCIRTIESHGLDQKGIYRMVGVASRVRTLMDMFAQSKSINQNHEDHEHDIDRTDLLPNFNVDSEDFETKTLTSALKSYLRNLAEPIMTFQLHHLFITAAKLENRALRIEKIHQLVHRLPPINFKVLKILIEHLQKVAKLHDKNLMTSSNLGVCFGPTLLRTAEESVAAIMDIKFVNVIAELLIENYEKFFLTKPTQMELEQVQPITNYLTSTVNQNYMNSQIQQRPLPNVPISQQQQQQQHYAKTIYETPMSTMNNRLLPPSLNQQQSPTNICRSNSQDQLHTANIQTKSRALYCNNQNALNSVGQNMNGSSTAMLHAQHSKQYSINYSTYPHYQIQPQQQQQQQQLNCNNTASRRALHLSLSSSSPSPSLGSTTLSTMANTLQQQQQQHLYSQPHQQQQQQQQQHQMFYKQIPANSIYGQIRTNSNHLLQPSISYQNLHYNNELSAAFSGDAMQKKSPTGPNSNIIYNRPMTSIGIMPPNSNYASLLRSDSNETGSKLESISKNNYSPITNESIALQSGFISIPNTQSMQQHSSRPVNFSSSSSTSLPSTPEHSQFPYKLPPATMIKSATTTSAMNRNPIVDQTGSTTADPIIELYGSSAGGGSVVNHPHHQQQFNHQQQQQQQQQPPVSKPIYASISSPSSPPQSSIGRTVRTRYVCIGGTDSELSFQPNMIITNVRPSREPGWLEGTLNGKTGLIPLNYVEYID</sequence>
<evidence type="ECO:0000313" key="10">
    <source>
        <dbReference type="Proteomes" id="UP000790347"/>
    </source>
</evidence>
<proteinExistence type="predicted"/>
<evidence type="ECO:0000313" key="8">
    <source>
        <dbReference type="EMBL" id="KAH7644794.1"/>
    </source>
</evidence>
<evidence type="ECO:0000313" key="9">
    <source>
        <dbReference type="EMBL" id="KAH9511960.1"/>
    </source>
</evidence>
<reference evidence="9" key="1">
    <citation type="submission" date="2013-05" db="EMBL/GenBank/DDBJ databases">
        <authorList>
            <person name="Yim A.K.Y."/>
            <person name="Chan T.F."/>
            <person name="Ji K.M."/>
            <person name="Liu X.Y."/>
            <person name="Zhou J.W."/>
            <person name="Li R.Q."/>
            <person name="Yang K.Y."/>
            <person name="Li J."/>
            <person name="Li M."/>
            <person name="Law P.T.W."/>
            <person name="Wu Y.L."/>
            <person name="Cai Z.L."/>
            <person name="Qin H."/>
            <person name="Bao Y."/>
            <person name="Leung R.K.K."/>
            <person name="Ng P.K.S."/>
            <person name="Zou J."/>
            <person name="Zhong X.J."/>
            <person name="Ran P.X."/>
            <person name="Zhong N.S."/>
            <person name="Liu Z.G."/>
            <person name="Tsui S.K.W."/>
        </authorList>
    </citation>
    <scope>NUCLEOTIDE SEQUENCE</scope>
    <source>
        <strain evidence="9">Derf</strain>
        <tissue evidence="9">Whole organism</tissue>
    </source>
</reference>
<reference evidence="8" key="3">
    <citation type="journal article" date="2021" name="World Allergy Organ. J.">
        <title>Chromosome-level assembly of Dermatophagoides farinae genome and transcriptome reveals two novel allergens Der f 37 and Der f 39.</title>
        <authorList>
            <person name="Chen J."/>
            <person name="Cai Z."/>
            <person name="Fan D."/>
            <person name="Hu J."/>
            <person name="Hou Y."/>
            <person name="He Y."/>
            <person name="Zhang Z."/>
            <person name="Zhao Z."/>
            <person name="Gao P."/>
            <person name="Hu W."/>
            <person name="Sun J."/>
            <person name="Li J."/>
            <person name="Ji K."/>
        </authorList>
    </citation>
    <scope>NUCLEOTIDE SEQUENCE</scope>
    <source>
        <strain evidence="8">JKM2019</strain>
    </source>
</reference>
<name>A0A922L4Y6_DERFA</name>
<feature type="domain" description="SH3" evidence="6">
    <location>
        <begin position="1126"/>
        <end position="1185"/>
    </location>
</feature>
<dbReference type="SUPFAM" id="SSF48350">
    <property type="entry name" value="GTPase activation domain, GAP"/>
    <property type="match status" value="1"/>
</dbReference>
<gene>
    <name evidence="9" type="primary">ARHGAP42</name>
    <name evidence="9" type="ORF">DERF_010379</name>
    <name evidence="8" type="ORF">HUG17_0332</name>
</gene>
<dbReference type="InterPro" id="IPR004148">
    <property type="entry name" value="BAR_dom"/>
</dbReference>
<feature type="compositionally biased region" description="Polar residues" evidence="5">
    <location>
        <begin position="435"/>
        <end position="453"/>
    </location>
</feature>
<feature type="coiled-coil region" evidence="4">
    <location>
        <begin position="22"/>
        <end position="56"/>
    </location>
</feature>
<dbReference type="SMART" id="SM00326">
    <property type="entry name" value="SH3"/>
    <property type="match status" value="1"/>
</dbReference>
<dbReference type="Pfam" id="PF16746">
    <property type="entry name" value="BAR_3"/>
    <property type="match status" value="1"/>
</dbReference>
<dbReference type="InterPro" id="IPR047234">
    <property type="entry name" value="GRAF_fam"/>
</dbReference>
<dbReference type="SUPFAM" id="SSF50044">
    <property type="entry name" value="SH3-domain"/>
    <property type="match status" value="1"/>
</dbReference>
<evidence type="ECO:0000256" key="2">
    <source>
        <dbReference type="ARBA" id="ARBA00022468"/>
    </source>
</evidence>
<dbReference type="CDD" id="cd11882">
    <property type="entry name" value="SH3_GRAF-like"/>
    <property type="match status" value="1"/>
</dbReference>
<dbReference type="CDD" id="cd07602">
    <property type="entry name" value="BAR_RhoGAP_OPHN1-like"/>
    <property type="match status" value="1"/>
</dbReference>
<dbReference type="SUPFAM" id="SSF103657">
    <property type="entry name" value="BAR/IMD domain-like"/>
    <property type="match status" value="1"/>
</dbReference>
<evidence type="ECO:0000256" key="1">
    <source>
        <dbReference type="ARBA" id="ARBA00022443"/>
    </source>
</evidence>
<dbReference type="PANTHER" id="PTHR12552:SF1">
    <property type="entry name" value="RHO GTPASE-ACTIVATING PROTEIN GRAF"/>
    <property type="match status" value="1"/>
</dbReference>
<evidence type="ECO:0000256" key="5">
    <source>
        <dbReference type="SAM" id="MobiDB-lite"/>
    </source>
</evidence>
<keyword evidence="1 3" id="KW-0728">SH3 domain</keyword>
<feature type="compositionally biased region" description="Low complexity" evidence="5">
    <location>
        <begin position="1012"/>
        <end position="1033"/>
    </location>
</feature>
<dbReference type="PROSITE" id="PS50238">
    <property type="entry name" value="RHOGAP"/>
    <property type="match status" value="1"/>
</dbReference>
<dbReference type="Proteomes" id="UP000828236">
    <property type="component" value="Unassembled WGS sequence"/>
</dbReference>
<dbReference type="CDD" id="cd01249">
    <property type="entry name" value="BAR-PH_GRAF_family"/>
    <property type="match status" value="1"/>
</dbReference>
<dbReference type="GO" id="GO:0007165">
    <property type="term" value="P:signal transduction"/>
    <property type="evidence" value="ECO:0007669"/>
    <property type="project" value="InterPro"/>
</dbReference>
<keyword evidence="2" id="KW-0343">GTPase activation</keyword>
<protein>
    <submittedName>
        <fullName evidence="9">Rho GTPase-activating protein 42</fullName>
    </submittedName>
    <submittedName>
        <fullName evidence="8">Rho gtpase-activating protein 26-like protein</fullName>
    </submittedName>
</protein>
<evidence type="ECO:0000256" key="4">
    <source>
        <dbReference type="SAM" id="Coils"/>
    </source>
</evidence>
<evidence type="ECO:0000259" key="7">
    <source>
        <dbReference type="PROSITE" id="PS50238"/>
    </source>
</evidence>
<dbReference type="EMBL" id="SDOV01000001">
    <property type="protein sequence ID" value="KAH7644794.1"/>
    <property type="molecule type" value="Genomic_DNA"/>
</dbReference>
<dbReference type="EMBL" id="ASGP02000004">
    <property type="protein sequence ID" value="KAH9511960.1"/>
    <property type="molecule type" value="Genomic_DNA"/>
</dbReference>
<dbReference type="Gene3D" id="2.30.30.40">
    <property type="entry name" value="SH3 Domains"/>
    <property type="match status" value="1"/>
</dbReference>
<accession>A0A922L4Y6</accession>